<dbReference type="Pfam" id="PF13478">
    <property type="entry name" value="XdhC_C"/>
    <property type="match status" value="1"/>
</dbReference>
<gene>
    <name evidence="3" type="ORF">D477_020858</name>
</gene>
<feature type="compositionally biased region" description="Low complexity" evidence="1">
    <location>
        <begin position="191"/>
        <end position="206"/>
    </location>
</feature>
<evidence type="ECO:0000259" key="2">
    <source>
        <dbReference type="Pfam" id="PF13478"/>
    </source>
</evidence>
<feature type="domain" description="XdhC Rossmann" evidence="2">
    <location>
        <begin position="24"/>
        <end position="170"/>
    </location>
</feature>
<feature type="region of interest" description="Disordered" evidence="1">
    <location>
        <begin position="179"/>
        <end position="207"/>
    </location>
</feature>
<dbReference type="PANTHER" id="PTHR30388:SF4">
    <property type="entry name" value="MOLYBDENUM COFACTOR INSERTION CHAPERONE PAOD"/>
    <property type="match status" value="1"/>
</dbReference>
<dbReference type="Proteomes" id="UP000010729">
    <property type="component" value="Unassembled WGS sequence"/>
</dbReference>
<keyword evidence="4" id="KW-1185">Reference proteome</keyword>
<dbReference type="AlphaFoldDB" id="N1UX35"/>
<protein>
    <submittedName>
        <fullName evidence="3">Xanthine and CO dehydrogenases maturation factor, XdhC/CoxF family protein</fullName>
    </submittedName>
</protein>
<dbReference type="InterPro" id="IPR052698">
    <property type="entry name" value="MoCofactor_Util/Proc"/>
</dbReference>
<dbReference type="RefSeq" id="WP_005274856.1">
    <property type="nucleotide sequence ID" value="NZ_ANPE02000294.1"/>
</dbReference>
<sequence>SAEAYCGGEPPTLLVETRLPPPRLLVFGANDFGAALVPQAKLLGYRVTLCDARPAFVQQPRFAAADDVVASWPHRYLAGEAAAGRLDSRSVVCVLTHDPKFDIPLLDTALGLDLAYLGAMGSQRSHRQRVRDLLAKGVDPQDLARLHSPIGLDLQAVTPAEVAVSIMAQVIASRNSAATGQPLSERSGPIHSPAAAAAAHSSRPPAVVLSRPVNEDRALIHI</sequence>
<proteinExistence type="predicted"/>
<organism evidence="3 4">
    <name type="scientific">Arthrobacter crystallopoietes BAB-32</name>
    <dbReference type="NCBI Taxonomy" id="1246476"/>
    <lineage>
        <taxon>Bacteria</taxon>
        <taxon>Bacillati</taxon>
        <taxon>Actinomycetota</taxon>
        <taxon>Actinomycetes</taxon>
        <taxon>Micrococcales</taxon>
        <taxon>Micrococcaceae</taxon>
        <taxon>Crystallibacter</taxon>
    </lineage>
</organism>
<dbReference type="InterPro" id="IPR027051">
    <property type="entry name" value="XdhC_Rossmann_dom"/>
</dbReference>
<dbReference type="EMBL" id="ANPE02000294">
    <property type="protein sequence ID" value="EMY32299.1"/>
    <property type="molecule type" value="Genomic_DNA"/>
</dbReference>
<evidence type="ECO:0000313" key="3">
    <source>
        <dbReference type="EMBL" id="EMY32299.1"/>
    </source>
</evidence>
<dbReference type="PANTHER" id="PTHR30388">
    <property type="entry name" value="ALDEHYDE OXIDOREDUCTASE MOLYBDENUM COFACTOR ASSEMBLY PROTEIN"/>
    <property type="match status" value="1"/>
</dbReference>
<dbReference type="Gene3D" id="3.40.50.720">
    <property type="entry name" value="NAD(P)-binding Rossmann-like Domain"/>
    <property type="match status" value="1"/>
</dbReference>
<name>N1UX35_9MICC</name>
<evidence type="ECO:0000256" key="1">
    <source>
        <dbReference type="SAM" id="MobiDB-lite"/>
    </source>
</evidence>
<evidence type="ECO:0000313" key="4">
    <source>
        <dbReference type="Proteomes" id="UP000010729"/>
    </source>
</evidence>
<comment type="caution">
    <text evidence="3">The sequence shown here is derived from an EMBL/GenBank/DDBJ whole genome shotgun (WGS) entry which is preliminary data.</text>
</comment>
<feature type="non-terminal residue" evidence="3">
    <location>
        <position position="1"/>
    </location>
</feature>
<reference evidence="3" key="1">
    <citation type="journal article" date="2013" name="Genome Announc.">
        <title>Draft Genome Sequence of Arthrobacter crystallopoietes Strain BAB-32, Revealing Genes for Bioremediation.</title>
        <authorList>
            <person name="Joshi M.N."/>
            <person name="Pandit A.S."/>
            <person name="Sharma A."/>
            <person name="Pandya R.V."/>
            <person name="Desai S.M."/>
            <person name="Saxena A.K."/>
            <person name="Bagatharia S.B."/>
        </authorList>
    </citation>
    <scope>NUCLEOTIDE SEQUENCE [LARGE SCALE GENOMIC DNA]</scope>
    <source>
        <strain evidence="3">BAB-32</strain>
    </source>
</reference>
<accession>N1UX35</accession>